<dbReference type="PANTHER" id="PTHR34009:SF2">
    <property type="entry name" value="PROTEIN STAR"/>
    <property type="match status" value="1"/>
</dbReference>
<dbReference type="PANTHER" id="PTHR34009">
    <property type="entry name" value="PROTEIN STAR"/>
    <property type="match status" value="1"/>
</dbReference>
<dbReference type="GO" id="GO:0005794">
    <property type="term" value="C:Golgi apparatus"/>
    <property type="evidence" value="ECO:0007669"/>
    <property type="project" value="TreeGrafter"/>
</dbReference>
<dbReference type="InterPro" id="IPR006342">
    <property type="entry name" value="FkbM_mtfrase"/>
</dbReference>
<dbReference type="Proteomes" id="UP000663838">
    <property type="component" value="Unassembled WGS sequence"/>
</dbReference>
<dbReference type="AlphaFoldDB" id="A0A818NUV7"/>
<name>A0A818NUV7_9BILA</name>
<dbReference type="EMBL" id="CAJOBS010003673">
    <property type="protein sequence ID" value="CAF4863092.1"/>
    <property type="molecule type" value="Genomic_DNA"/>
</dbReference>
<dbReference type="GO" id="GO:0005886">
    <property type="term" value="C:plasma membrane"/>
    <property type="evidence" value="ECO:0007669"/>
    <property type="project" value="TreeGrafter"/>
</dbReference>
<comment type="caution">
    <text evidence="3">The sequence shown here is derived from an EMBL/GenBank/DDBJ whole genome shotgun (WGS) entry which is preliminary data.</text>
</comment>
<keyword evidence="1" id="KW-1133">Transmembrane helix</keyword>
<evidence type="ECO:0000256" key="1">
    <source>
        <dbReference type="SAM" id="Phobius"/>
    </source>
</evidence>
<evidence type="ECO:0000313" key="4">
    <source>
        <dbReference type="EMBL" id="CAF4863092.1"/>
    </source>
</evidence>
<dbReference type="SUPFAM" id="SSF53335">
    <property type="entry name" value="S-adenosyl-L-methionine-dependent methyltransferases"/>
    <property type="match status" value="1"/>
</dbReference>
<organism evidence="3 5">
    <name type="scientific">Rotaria socialis</name>
    <dbReference type="NCBI Taxonomy" id="392032"/>
    <lineage>
        <taxon>Eukaryota</taxon>
        <taxon>Metazoa</taxon>
        <taxon>Spiralia</taxon>
        <taxon>Gnathifera</taxon>
        <taxon>Rotifera</taxon>
        <taxon>Eurotatoria</taxon>
        <taxon>Bdelloidea</taxon>
        <taxon>Philodinida</taxon>
        <taxon>Philodinidae</taxon>
        <taxon>Rotaria</taxon>
    </lineage>
</organism>
<evidence type="ECO:0000313" key="3">
    <source>
        <dbReference type="EMBL" id="CAF3612603.1"/>
    </source>
</evidence>
<sequence length="315" mass="35776">MRWISRYLFCIFCSVSTVIILITWSFEKSSHNYASVLQKNSKIFSDITQSNGQQTTANLAPNYLRYLYPQIWACQSENFEGKSGYYSQSREDEAFHKWIFNNTKENQNPGIFVELGAANGITFSNTLFFERMFDWRGVLFEAQPENAKLLLKADREKTVKLPVAICSALQTHIRMLGGPGFVAGNIDTMDADFKEAWHKNDNKTVDVPCGPIGSYLTAIGITHIDLFSLDVEGGELSVLLTMNWNIQVHYLLIENNSNTPNIIILLKSHGFRVQDFKPCSLGVTDCTNNTLFVNEDYQRPNFSTICIPNIYSNIN</sequence>
<feature type="transmembrane region" description="Helical" evidence="1">
    <location>
        <begin position="7"/>
        <end position="26"/>
    </location>
</feature>
<accession>A0A818NUV7</accession>
<dbReference type="EMBL" id="CAJNYV010003807">
    <property type="protein sequence ID" value="CAF3612603.1"/>
    <property type="molecule type" value="Genomic_DNA"/>
</dbReference>
<proteinExistence type="predicted"/>
<protein>
    <recommendedName>
        <fullName evidence="2">Methyltransferase FkbM domain-containing protein</fullName>
    </recommendedName>
</protein>
<keyword evidence="1" id="KW-0812">Transmembrane</keyword>
<dbReference type="GO" id="GO:0031902">
    <property type="term" value="C:late endosome membrane"/>
    <property type="evidence" value="ECO:0007669"/>
    <property type="project" value="TreeGrafter"/>
</dbReference>
<dbReference type="GO" id="GO:0016197">
    <property type="term" value="P:endosomal transport"/>
    <property type="evidence" value="ECO:0007669"/>
    <property type="project" value="TreeGrafter"/>
</dbReference>
<evidence type="ECO:0000313" key="5">
    <source>
        <dbReference type="Proteomes" id="UP000663865"/>
    </source>
</evidence>
<dbReference type="Gene3D" id="3.40.50.150">
    <property type="entry name" value="Vaccinia Virus protein VP39"/>
    <property type="match status" value="1"/>
</dbReference>
<keyword evidence="1" id="KW-0472">Membrane</keyword>
<dbReference type="GO" id="GO:0005789">
    <property type="term" value="C:endoplasmic reticulum membrane"/>
    <property type="evidence" value="ECO:0007669"/>
    <property type="project" value="TreeGrafter"/>
</dbReference>
<dbReference type="GO" id="GO:0006888">
    <property type="term" value="P:endoplasmic reticulum to Golgi vesicle-mediated transport"/>
    <property type="evidence" value="ECO:0007669"/>
    <property type="project" value="TreeGrafter"/>
</dbReference>
<dbReference type="InterPro" id="IPR029063">
    <property type="entry name" value="SAM-dependent_MTases_sf"/>
</dbReference>
<evidence type="ECO:0000259" key="2">
    <source>
        <dbReference type="Pfam" id="PF05050"/>
    </source>
</evidence>
<feature type="domain" description="Methyltransferase FkbM" evidence="2">
    <location>
        <begin position="115"/>
        <end position="273"/>
    </location>
</feature>
<dbReference type="InterPro" id="IPR053202">
    <property type="entry name" value="EGF_Rcpt_Signaling_Reg"/>
</dbReference>
<reference evidence="3" key="1">
    <citation type="submission" date="2021-02" db="EMBL/GenBank/DDBJ databases">
        <authorList>
            <person name="Nowell W R."/>
        </authorList>
    </citation>
    <scope>NUCLEOTIDE SEQUENCE</scope>
</reference>
<dbReference type="Pfam" id="PF05050">
    <property type="entry name" value="Methyltransf_21"/>
    <property type="match status" value="1"/>
</dbReference>
<gene>
    <name evidence="3" type="ORF">KIK155_LOCUS21506</name>
    <name evidence="4" type="ORF">TOA249_LOCUS27861</name>
</gene>
<dbReference type="Proteomes" id="UP000663865">
    <property type="component" value="Unassembled WGS sequence"/>
</dbReference>